<gene>
    <name evidence="2" type="ORF">GGQ92_001183</name>
</gene>
<protein>
    <submittedName>
        <fullName evidence="2">Uncharacterized protein</fullName>
    </submittedName>
</protein>
<keyword evidence="3" id="KW-1185">Reference proteome</keyword>
<keyword evidence="1" id="KW-0472">Membrane</keyword>
<evidence type="ECO:0000313" key="2">
    <source>
        <dbReference type="EMBL" id="MBB6512400.1"/>
    </source>
</evidence>
<dbReference type="Proteomes" id="UP000572212">
    <property type="component" value="Unassembled WGS sequence"/>
</dbReference>
<organism evidence="2 3">
    <name type="scientific">Gracilibacillus halotolerans</name>
    <dbReference type="NCBI Taxonomy" id="74386"/>
    <lineage>
        <taxon>Bacteria</taxon>
        <taxon>Bacillati</taxon>
        <taxon>Bacillota</taxon>
        <taxon>Bacilli</taxon>
        <taxon>Bacillales</taxon>
        <taxon>Bacillaceae</taxon>
        <taxon>Gracilibacillus</taxon>
    </lineage>
</organism>
<accession>A0A841REF8</accession>
<reference evidence="2 3" key="1">
    <citation type="submission" date="2020-08" db="EMBL/GenBank/DDBJ databases">
        <title>Genomic Encyclopedia of Type Strains, Phase IV (KMG-IV): sequencing the most valuable type-strain genomes for metagenomic binning, comparative biology and taxonomic classification.</title>
        <authorList>
            <person name="Goeker M."/>
        </authorList>
    </citation>
    <scope>NUCLEOTIDE SEQUENCE [LARGE SCALE GENOMIC DNA]</scope>
    <source>
        <strain evidence="2 3">DSM 11805</strain>
    </source>
</reference>
<keyword evidence="1" id="KW-1133">Transmembrane helix</keyword>
<evidence type="ECO:0000313" key="3">
    <source>
        <dbReference type="Proteomes" id="UP000572212"/>
    </source>
</evidence>
<dbReference type="RefSeq" id="WP_184245568.1">
    <property type="nucleotide sequence ID" value="NZ_BAAACU010000058.1"/>
</dbReference>
<dbReference type="AlphaFoldDB" id="A0A841REF8"/>
<comment type="caution">
    <text evidence="2">The sequence shown here is derived from an EMBL/GenBank/DDBJ whole genome shotgun (WGS) entry which is preliminary data.</text>
</comment>
<proteinExistence type="predicted"/>
<evidence type="ECO:0000256" key="1">
    <source>
        <dbReference type="SAM" id="Phobius"/>
    </source>
</evidence>
<sequence>MLIGLLQGIAVFYYWTWFIWPFVFVYSLVHAITSLVKDDKASTRPTLVASISLFIILAGLTAPNFD</sequence>
<feature type="transmembrane region" description="Helical" evidence="1">
    <location>
        <begin position="12"/>
        <end position="35"/>
    </location>
</feature>
<feature type="transmembrane region" description="Helical" evidence="1">
    <location>
        <begin position="47"/>
        <end position="65"/>
    </location>
</feature>
<name>A0A841REF8_9BACI</name>
<keyword evidence="1" id="KW-0812">Transmembrane</keyword>
<dbReference type="EMBL" id="JACHON010000003">
    <property type="protein sequence ID" value="MBB6512400.1"/>
    <property type="molecule type" value="Genomic_DNA"/>
</dbReference>